<dbReference type="InterPro" id="IPR006073">
    <property type="entry name" value="GTP-bd"/>
</dbReference>
<feature type="domain" description="EngB-type G" evidence="10">
    <location>
        <begin position="1"/>
        <end position="143"/>
    </location>
</feature>
<reference evidence="11" key="1">
    <citation type="submission" date="2018-05" db="EMBL/GenBank/DDBJ databases">
        <authorList>
            <person name="Lanie J.A."/>
            <person name="Ng W.-L."/>
            <person name="Kazmierczak K.M."/>
            <person name="Andrzejewski T.M."/>
            <person name="Davidsen T.M."/>
            <person name="Wayne K.J."/>
            <person name="Tettelin H."/>
            <person name="Glass J.I."/>
            <person name="Rusch D."/>
            <person name="Podicherti R."/>
            <person name="Tsui H.-C.T."/>
            <person name="Winkler M.E."/>
        </authorList>
    </citation>
    <scope>NUCLEOTIDE SEQUENCE</scope>
</reference>
<protein>
    <recommendedName>
        <fullName evidence="10">EngB-type G domain-containing protein</fullName>
    </recommendedName>
</protein>
<evidence type="ECO:0000256" key="6">
    <source>
        <dbReference type="ARBA" id="ARBA00022842"/>
    </source>
</evidence>
<keyword evidence="3" id="KW-0132">Cell division</keyword>
<dbReference type="GO" id="GO:0000917">
    <property type="term" value="P:division septum assembly"/>
    <property type="evidence" value="ECO:0007669"/>
    <property type="project" value="UniProtKB-KW"/>
</dbReference>
<sequence>VSATPGKTKTINFFLVNKRFFLVDLPGYGYARAPKPMRDSWIELIDWYLRETNYLKGLVHLIDARRKPTKHDLEMASYLSKLGIPAVAVLTKMDKLKKSQCLPAVECACEELGFDEDQIVPFSSKTGVGRKALLEALDDLVTGAEAA</sequence>
<evidence type="ECO:0000256" key="8">
    <source>
        <dbReference type="ARBA" id="ARBA00023210"/>
    </source>
</evidence>
<dbReference type="NCBIfam" id="TIGR03598">
    <property type="entry name" value="GTPase_YsxC"/>
    <property type="match status" value="1"/>
</dbReference>
<keyword evidence="5" id="KW-0547">Nucleotide-binding</keyword>
<dbReference type="PANTHER" id="PTHR11649:SF13">
    <property type="entry name" value="ENGB-TYPE G DOMAIN-CONTAINING PROTEIN"/>
    <property type="match status" value="1"/>
</dbReference>
<dbReference type="GO" id="GO:0005829">
    <property type="term" value="C:cytosol"/>
    <property type="evidence" value="ECO:0007669"/>
    <property type="project" value="TreeGrafter"/>
</dbReference>
<evidence type="ECO:0000256" key="9">
    <source>
        <dbReference type="ARBA" id="ARBA00023306"/>
    </source>
</evidence>
<feature type="non-terminal residue" evidence="11">
    <location>
        <position position="1"/>
    </location>
</feature>
<keyword evidence="7" id="KW-0342">GTP-binding</keyword>
<gene>
    <name evidence="11" type="ORF">METZ01_LOCUS16601</name>
</gene>
<dbReference type="SUPFAM" id="SSF52540">
    <property type="entry name" value="P-loop containing nucleoside triphosphate hydrolases"/>
    <property type="match status" value="1"/>
</dbReference>
<keyword evidence="8" id="KW-0717">Septation</keyword>
<dbReference type="PROSITE" id="PS51706">
    <property type="entry name" value="G_ENGB"/>
    <property type="match status" value="1"/>
</dbReference>
<dbReference type="InterPro" id="IPR030393">
    <property type="entry name" value="G_ENGB_dom"/>
</dbReference>
<dbReference type="AlphaFoldDB" id="A0A381PBR2"/>
<organism evidence="11">
    <name type="scientific">marine metagenome</name>
    <dbReference type="NCBI Taxonomy" id="408172"/>
    <lineage>
        <taxon>unclassified sequences</taxon>
        <taxon>metagenomes</taxon>
        <taxon>ecological metagenomes</taxon>
    </lineage>
</organism>
<keyword evidence="4" id="KW-0479">Metal-binding</keyword>
<name>A0A381PBR2_9ZZZZ</name>
<accession>A0A381PBR2</accession>
<dbReference type="Gene3D" id="3.40.50.300">
    <property type="entry name" value="P-loop containing nucleotide triphosphate hydrolases"/>
    <property type="match status" value="1"/>
</dbReference>
<evidence type="ECO:0000256" key="7">
    <source>
        <dbReference type="ARBA" id="ARBA00023134"/>
    </source>
</evidence>
<evidence type="ECO:0000259" key="10">
    <source>
        <dbReference type="PROSITE" id="PS51706"/>
    </source>
</evidence>
<dbReference type="GO" id="GO:0046872">
    <property type="term" value="F:metal ion binding"/>
    <property type="evidence" value="ECO:0007669"/>
    <property type="project" value="UniProtKB-KW"/>
</dbReference>
<proteinExistence type="inferred from homology"/>
<comment type="cofactor">
    <cofactor evidence="1">
        <name>Mg(2+)</name>
        <dbReference type="ChEBI" id="CHEBI:18420"/>
    </cofactor>
</comment>
<keyword evidence="6" id="KW-0460">Magnesium</keyword>
<evidence type="ECO:0000256" key="5">
    <source>
        <dbReference type="ARBA" id="ARBA00022741"/>
    </source>
</evidence>
<dbReference type="InterPro" id="IPR019987">
    <property type="entry name" value="GTP-bd_ribosome_bio_YsxC"/>
</dbReference>
<evidence type="ECO:0000256" key="3">
    <source>
        <dbReference type="ARBA" id="ARBA00022618"/>
    </source>
</evidence>
<evidence type="ECO:0000256" key="4">
    <source>
        <dbReference type="ARBA" id="ARBA00022723"/>
    </source>
</evidence>
<evidence type="ECO:0000256" key="1">
    <source>
        <dbReference type="ARBA" id="ARBA00001946"/>
    </source>
</evidence>
<keyword evidence="9" id="KW-0131">Cell cycle</keyword>
<dbReference type="Pfam" id="PF01926">
    <property type="entry name" value="MMR_HSR1"/>
    <property type="match status" value="1"/>
</dbReference>
<evidence type="ECO:0000313" key="11">
    <source>
        <dbReference type="EMBL" id="SUZ63747.1"/>
    </source>
</evidence>
<dbReference type="GO" id="GO:0005525">
    <property type="term" value="F:GTP binding"/>
    <property type="evidence" value="ECO:0007669"/>
    <property type="project" value="UniProtKB-KW"/>
</dbReference>
<dbReference type="InterPro" id="IPR027417">
    <property type="entry name" value="P-loop_NTPase"/>
</dbReference>
<evidence type="ECO:0000256" key="2">
    <source>
        <dbReference type="ARBA" id="ARBA00009638"/>
    </source>
</evidence>
<dbReference type="PANTHER" id="PTHR11649">
    <property type="entry name" value="MSS1/TRME-RELATED GTP-BINDING PROTEIN"/>
    <property type="match status" value="1"/>
</dbReference>
<dbReference type="EMBL" id="UINC01000924">
    <property type="protein sequence ID" value="SUZ63747.1"/>
    <property type="molecule type" value="Genomic_DNA"/>
</dbReference>
<comment type="similarity">
    <text evidence="2">Belongs to the TRAFAC class TrmE-Era-EngA-EngB-Septin-like GTPase superfamily. EngB GTPase family.</text>
</comment>
<dbReference type="CDD" id="cd01876">
    <property type="entry name" value="YihA_EngB"/>
    <property type="match status" value="1"/>
</dbReference>